<evidence type="ECO:0000256" key="1">
    <source>
        <dbReference type="SAM" id="SignalP"/>
    </source>
</evidence>
<evidence type="ECO:0000313" key="2">
    <source>
        <dbReference type="EMBL" id="CAE8607654.1"/>
    </source>
</evidence>
<evidence type="ECO:0008006" key="4">
    <source>
        <dbReference type="Google" id="ProtNLM"/>
    </source>
</evidence>
<feature type="chain" id="PRO_5032739113" description="Protein xylosyltransferase" evidence="1">
    <location>
        <begin position="24"/>
        <end position="692"/>
    </location>
</feature>
<keyword evidence="3" id="KW-1185">Reference proteome</keyword>
<dbReference type="EMBL" id="CAJNNV010021927">
    <property type="protein sequence ID" value="CAE8607654.1"/>
    <property type="molecule type" value="Genomic_DNA"/>
</dbReference>
<protein>
    <recommendedName>
        <fullName evidence="4">Protein xylosyltransferase</fullName>
    </recommendedName>
</protein>
<sequence length="692" mass="77146">MGMSVWSAVGGLWFLLQATCSNAHGARRNNLRWTANRWSMGGFGNCSLRQLPGSARLQVPNLRSCLRRCEAKGRNCNFASYLNVDILGVGRRKVRSACYLARECPSLMTSHPGAVTFARGPSRSIQRRWAKLGPSDSLASLSLAGAATSASQWRPQLCNSAGKAELSWACQRRSRGSFQILSASSIVAGNNSLKISSGVEVYITMGGISGQKLLSLCGLGSGSKKERAGDIYFAERCPLRKWSIELRGKEEQCLRLRLSGHPRGMYLAARDRTVSLVPWSELNSTRTNSCWIFGYKQSLNRLLPRRMADKARNLGEVRHRAQRTHVWVIASNKYQGTLDRLARNLNAARDPVRLHIQGTNDYKDVQSPGFSAIGAEQHRMFLYHNYIKAQALYQQLLMGASLGVNEDNSASVHVFLDLDVQVFPDWTQVVRSCVVESDEQFKKCESWHPHCKKNIGVADVCFTQRPGFYSVKRYFLANSGVIVSRGGSEGATACFSAVLARNQMFAVFSHLFPHFSGGAFAEPGQTSLNIVLNQARQSASPRAFRWGIYNPTLLHSGMYTSETPLSTVLHHATGSDAKLSEKILLLDAEEAFFAEFGHVCDAFGPGGVFLVEGPLRVECLVLRAEDPHFNYERPAIPWYSIYQEFMSEEIVMQMLPRRHTDYGGLRSNAYLAQRRADITRKKTRTEMYHCLA</sequence>
<evidence type="ECO:0000313" key="3">
    <source>
        <dbReference type="Proteomes" id="UP000654075"/>
    </source>
</evidence>
<keyword evidence="1" id="KW-0732">Signal</keyword>
<proteinExistence type="predicted"/>
<feature type="signal peptide" evidence="1">
    <location>
        <begin position="1"/>
        <end position="23"/>
    </location>
</feature>
<comment type="caution">
    <text evidence="2">The sequence shown here is derived from an EMBL/GenBank/DDBJ whole genome shotgun (WGS) entry which is preliminary data.</text>
</comment>
<name>A0A813F565_POLGL</name>
<reference evidence="2" key="1">
    <citation type="submission" date="2021-02" db="EMBL/GenBank/DDBJ databases">
        <authorList>
            <person name="Dougan E. K."/>
            <person name="Rhodes N."/>
            <person name="Thang M."/>
            <person name="Chan C."/>
        </authorList>
    </citation>
    <scope>NUCLEOTIDE SEQUENCE</scope>
</reference>
<organism evidence="2 3">
    <name type="scientific">Polarella glacialis</name>
    <name type="common">Dinoflagellate</name>
    <dbReference type="NCBI Taxonomy" id="89957"/>
    <lineage>
        <taxon>Eukaryota</taxon>
        <taxon>Sar</taxon>
        <taxon>Alveolata</taxon>
        <taxon>Dinophyceae</taxon>
        <taxon>Suessiales</taxon>
        <taxon>Suessiaceae</taxon>
        <taxon>Polarella</taxon>
    </lineage>
</organism>
<dbReference type="Proteomes" id="UP000654075">
    <property type="component" value="Unassembled WGS sequence"/>
</dbReference>
<dbReference type="AlphaFoldDB" id="A0A813F565"/>
<accession>A0A813F565</accession>
<gene>
    <name evidence="2" type="ORF">PGLA1383_LOCUS25570</name>
</gene>